<evidence type="ECO:0000256" key="4">
    <source>
        <dbReference type="SAM" id="MobiDB-lite"/>
    </source>
</evidence>
<evidence type="ECO:0000256" key="2">
    <source>
        <dbReference type="ARBA" id="ARBA00022989"/>
    </source>
</evidence>
<dbReference type="GO" id="GO:0006890">
    <property type="term" value="P:retrograde vesicle-mediated transport, Golgi to endoplasmic reticulum"/>
    <property type="evidence" value="ECO:0007669"/>
    <property type="project" value="TreeGrafter"/>
</dbReference>
<accession>A0A168BQ39</accession>
<keyword evidence="1" id="KW-0812">Transmembrane</keyword>
<dbReference type="Pfam" id="PF08690">
    <property type="entry name" value="GET2"/>
    <property type="match status" value="1"/>
</dbReference>
<evidence type="ECO:0000256" key="1">
    <source>
        <dbReference type="ARBA" id="ARBA00022692"/>
    </source>
</evidence>
<dbReference type="PANTHER" id="PTHR28263">
    <property type="entry name" value="GOLGI TO ER TRAFFIC PROTEIN 2"/>
    <property type="match status" value="1"/>
</dbReference>
<protein>
    <recommendedName>
        <fullName evidence="7">GET complex, subunit GET2</fullName>
    </recommendedName>
</protein>
<keyword evidence="2" id="KW-1133">Transmembrane helix</keyword>
<dbReference type="OrthoDB" id="5393181at2759"/>
<name>A0A168BQ39_9EURO</name>
<evidence type="ECO:0000313" key="6">
    <source>
        <dbReference type="Proteomes" id="UP000242877"/>
    </source>
</evidence>
<evidence type="ECO:0000313" key="5">
    <source>
        <dbReference type="EMBL" id="KZZ95588.1"/>
    </source>
</evidence>
<organism evidence="5 6">
    <name type="scientific">Ascosphaera apis ARSEF 7405</name>
    <dbReference type="NCBI Taxonomy" id="392613"/>
    <lineage>
        <taxon>Eukaryota</taxon>
        <taxon>Fungi</taxon>
        <taxon>Dikarya</taxon>
        <taxon>Ascomycota</taxon>
        <taxon>Pezizomycotina</taxon>
        <taxon>Eurotiomycetes</taxon>
        <taxon>Eurotiomycetidae</taxon>
        <taxon>Onygenales</taxon>
        <taxon>Ascosphaeraceae</taxon>
        <taxon>Ascosphaera</taxon>
    </lineage>
</organism>
<evidence type="ECO:0008006" key="7">
    <source>
        <dbReference type="Google" id="ProtNLM"/>
    </source>
</evidence>
<comment type="caution">
    <text evidence="5">The sequence shown here is derived from an EMBL/GenBank/DDBJ whole genome shotgun (WGS) entry which is preliminary data.</text>
</comment>
<dbReference type="PANTHER" id="PTHR28263:SF1">
    <property type="entry name" value="GOLGI TO ER TRAFFIC PROTEIN 2"/>
    <property type="match status" value="1"/>
</dbReference>
<dbReference type="Proteomes" id="UP000242877">
    <property type="component" value="Unassembled WGS sequence"/>
</dbReference>
<sequence length="372" mass="39790">MADSSIPEESPAQRAARLRRERREAKIKAGGASRLDRITGLSSGRVPSARDDAPSASTSSDSLVPPSPAGATATPTPTPATATAPTAPSFPNTTTSSSSTSANTQSLDPEFIRQQQEQIRALLRARDDAARPGQQLQQQQQHEQQPHIGRVSETSDDTEMDVLNKLLSGNANIPGAGIPGLGSDSILGKAASFFAANGAPGFGQNKPQEQQSDPLVEKSRKKWKIAHFLFGLTMIGYFLYMLHSSLDLYIAATAPADSPAADSKSGFNEFVQPPSVYPRLIDGDNLRIPPPPTMLNPTLIFLLGELMLTALRGMLSPAGFNIADPMTWVGMLSNIIKDAKFVIFGLGITSVWWSKEAEEAGKPRLNEGVWSS</sequence>
<evidence type="ECO:0000256" key="3">
    <source>
        <dbReference type="ARBA" id="ARBA00023136"/>
    </source>
</evidence>
<gene>
    <name evidence="5" type="ORF">AAP_01264</name>
</gene>
<reference evidence="5 6" key="1">
    <citation type="journal article" date="2016" name="Genome Biol. Evol.">
        <title>Divergent and convergent evolution of fungal pathogenicity.</title>
        <authorList>
            <person name="Shang Y."/>
            <person name="Xiao G."/>
            <person name="Zheng P."/>
            <person name="Cen K."/>
            <person name="Zhan S."/>
            <person name="Wang C."/>
        </authorList>
    </citation>
    <scope>NUCLEOTIDE SEQUENCE [LARGE SCALE GENOMIC DNA]</scope>
    <source>
        <strain evidence="5 6">ARSEF 7405</strain>
    </source>
</reference>
<feature type="region of interest" description="Disordered" evidence="4">
    <location>
        <begin position="1"/>
        <end position="155"/>
    </location>
</feature>
<feature type="compositionally biased region" description="Low complexity" evidence="4">
    <location>
        <begin position="134"/>
        <end position="143"/>
    </location>
</feature>
<dbReference type="VEuPathDB" id="FungiDB:AAP_01264"/>
<feature type="compositionally biased region" description="Low complexity" evidence="4">
    <location>
        <begin position="54"/>
        <end position="104"/>
    </location>
</feature>
<dbReference type="AlphaFoldDB" id="A0A168BQ39"/>
<keyword evidence="3" id="KW-0472">Membrane</keyword>
<proteinExistence type="predicted"/>
<keyword evidence="6" id="KW-1185">Reference proteome</keyword>
<dbReference type="InterPro" id="IPR028143">
    <property type="entry name" value="Get2/sif1"/>
</dbReference>
<dbReference type="EMBL" id="AZGZ01000004">
    <property type="protein sequence ID" value="KZZ95588.1"/>
    <property type="molecule type" value="Genomic_DNA"/>
</dbReference>